<dbReference type="InterPro" id="IPR046156">
    <property type="entry name" value="DUF6158"/>
</dbReference>
<dbReference type="Pfam" id="PF19655">
    <property type="entry name" value="DUF6158"/>
    <property type="match status" value="1"/>
</dbReference>
<organism evidence="2 3">
    <name type="scientific">Streptomyces griseofuscus</name>
    <dbReference type="NCBI Taxonomy" id="146922"/>
    <lineage>
        <taxon>Bacteria</taxon>
        <taxon>Bacillati</taxon>
        <taxon>Actinomycetota</taxon>
        <taxon>Actinomycetes</taxon>
        <taxon>Kitasatosporales</taxon>
        <taxon>Streptomycetaceae</taxon>
        <taxon>Streptomyces</taxon>
    </lineage>
</organism>
<dbReference type="KEGG" id="sgf:HEP81_01351"/>
<name>A0A7H1PUF0_9ACTN</name>
<feature type="compositionally biased region" description="Basic and acidic residues" evidence="1">
    <location>
        <begin position="88"/>
        <end position="99"/>
    </location>
</feature>
<feature type="region of interest" description="Disordered" evidence="1">
    <location>
        <begin position="82"/>
        <end position="109"/>
    </location>
</feature>
<evidence type="ECO:0000313" key="2">
    <source>
        <dbReference type="EMBL" id="QNT91680.1"/>
    </source>
</evidence>
<dbReference type="AlphaFoldDB" id="A0A7H1PUF0"/>
<evidence type="ECO:0000256" key="1">
    <source>
        <dbReference type="SAM" id="MobiDB-lite"/>
    </source>
</evidence>
<accession>A0A7H1PUF0</accession>
<dbReference type="EMBL" id="CP051006">
    <property type="protein sequence ID" value="QNT91680.1"/>
    <property type="molecule type" value="Genomic_DNA"/>
</dbReference>
<evidence type="ECO:0000313" key="3">
    <source>
        <dbReference type="Proteomes" id="UP000516422"/>
    </source>
</evidence>
<gene>
    <name evidence="2" type="ORF">HEP81_01351</name>
</gene>
<sequence length="109" mass="12607">MFVQWIQERGYSDRMNGHDERGTTMTGVDPSRLDDQQLMKELETIHRTRHDTLLYASNDALRAHNERMAQLEGEYLRRNPRRLVSAGRTREGARERHCGESVTPGQPGT</sequence>
<dbReference type="Proteomes" id="UP000516422">
    <property type="component" value="Chromosome"/>
</dbReference>
<reference evidence="2 3" key="1">
    <citation type="submission" date="2020-04" db="EMBL/GenBank/DDBJ databases">
        <title>Characterization and engineering of Streptomyces griseofuscus DSM40191 as a potential heterologous host for expression of BGCs.</title>
        <authorList>
            <person name="Gren T."/>
            <person name="Whitford C.M."/>
            <person name="Mohite O.S."/>
            <person name="Joergensen T.S."/>
            <person name="Nielsen J.B."/>
            <person name="Lee S.Y."/>
            <person name="Weber T."/>
        </authorList>
    </citation>
    <scope>NUCLEOTIDE SEQUENCE [LARGE SCALE GENOMIC DNA]</scope>
    <source>
        <strain evidence="2 3">DSM 40191</strain>
    </source>
</reference>
<protein>
    <submittedName>
        <fullName evidence="2">Uncharacterized protein</fullName>
    </submittedName>
</protein>
<proteinExistence type="predicted"/>